<dbReference type="Gene3D" id="2.60.120.200">
    <property type="match status" value="1"/>
</dbReference>
<feature type="compositionally biased region" description="Gly residues" evidence="6">
    <location>
        <begin position="514"/>
        <end position="524"/>
    </location>
</feature>
<dbReference type="PROSITE" id="PS51783">
    <property type="entry name" value="PH_BEACH"/>
    <property type="match status" value="1"/>
</dbReference>
<feature type="compositionally biased region" description="Low complexity" evidence="6">
    <location>
        <begin position="1815"/>
        <end position="1826"/>
    </location>
</feature>
<comment type="function">
    <text evidence="3">May be involved in protein sorting and cell wall formation.</text>
</comment>
<dbReference type="Pfam" id="PF13385">
    <property type="entry name" value="Laminin_G_3"/>
    <property type="match status" value="1"/>
</dbReference>
<dbReference type="InterPro" id="IPR036322">
    <property type="entry name" value="WD40_repeat_dom_sf"/>
</dbReference>
<feature type="compositionally biased region" description="Acidic residues" evidence="6">
    <location>
        <begin position="933"/>
        <end position="945"/>
    </location>
</feature>
<dbReference type="CDD" id="cd06071">
    <property type="entry name" value="Beach"/>
    <property type="match status" value="1"/>
</dbReference>
<dbReference type="Gene3D" id="2.30.29.30">
    <property type="entry name" value="Pleckstrin-homology domain (PH domain)/Phosphotyrosine-binding domain (PTB)"/>
    <property type="match status" value="1"/>
</dbReference>
<dbReference type="PANTHER" id="PTHR13743">
    <property type="entry name" value="BEIGE/BEACH-RELATED"/>
    <property type="match status" value="1"/>
</dbReference>
<dbReference type="InterPro" id="IPR023362">
    <property type="entry name" value="PH-BEACH_dom"/>
</dbReference>
<dbReference type="InterPro" id="IPR013320">
    <property type="entry name" value="ConA-like_dom_sf"/>
</dbReference>
<feature type="region of interest" description="Disordered" evidence="6">
    <location>
        <begin position="924"/>
        <end position="949"/>
    </location>
</feature>
<keyword evidence="10" id="KW-1185">Reference proteome</keyword>
<feature type="compositionally biased region" description="Pro residues" evidence="6">
    <location>
        <begin position="198"/>
        <end position="208"/>
    </location>
</feature>
<feature type="compositionally biased region" description="Basic and acidic residues" evidence="6">
    <location>
        <begin position="2741"/>
        <end position="2755"/>
    </location>
</feature>
<sequence length="3867" mass="408905">MSAPGPSDCADCQRVAGAAQDSGPAGIATRELLGQLRAGSWCIGNEDSWQLAVAFLRQSGFAPGLDGGGGGAPCPALPSQATIVAASVLGAAVRRWTGDGGAPAGRLLVVLQAIAWLGGNGANRRVLMHHDAAAHVGELLAAVRRAGGDVFAHSAAAAARSQGDGLTTPDIRRCEWWRASAGARDAAAAAWAAAQPGARPPPPPPPPRADMAAEHALAQHALLLCERLFDPGRQFAAFLAEGRAAAGPAPGPAQHGGAPPEPAARMLSDILRIWRRLETAPPRAHFSPAAVGVCSAVAALALSGAVGARRLQELDVVGQIVHVMGRLDADEAYVAWRLAALLQERLRDLPPRSPAVQHKIDGLWAQMAARPAEYLRGYVPFAALEDAAPPRRAPDPAQGGLDALFAPRDGRSADEWYAVLRRNARPQSAGPDGAIEPAALQSCLPAAADPFPGTRLRRAMDTVLACAAQHTGQRSLPAAVLASLQSVHIAFISSSSVHHRRGAGDAGPDDAGPGDAGPGDAGPGDAGLGDACMAEDVVLFEYARFLLRLWQMPLGRRAMAAVFCNVGAGAWDRLLRRLLEPTAGRWRPHQAPGLAAHAAAMAGWLVARSAPGSGADGGSPMLAPPAYKLVFSRLAQAAAAAPAAHRGPPQWAPALGAAQGLAFVCWSDIHWFRQLLHETQCACDLLSAACQLQWALARLDPEEPPAPVAQSIGDFSMVSLPGDSAPGIAAVPGRGPGPRQEGERLLGTVMFLLHESTLAPGAESSVLRTVLQLCRAQVQLRPGLPEAVGCMAALRELAASSRVPAVADLSAELATGILQWLLVGALDRSAAEAGGARDDDARGRLALAREWSAFAAQWIVPRDLGTDQAAQQHARFLARYRRGLAGAALAVGTPRGCRDIGAMAVADGALRGALDVVQHATAIDLRPGPAGDGDNDNDNDNDSDDGSGTGAGLALLTGEALKLVAFLVHSAGEHTATLRRMGGYRTIHECAVQAARRAGAHSTPIAEGVLALLSGAMDPTGCHSWQGLAPDRHWFPTLAEVYADLPLAGCVSVLRFLAHWCEECSRARWWLSQSTVARQAIERLQSLLPDLAAAAAIQPAARRDCMATYMRCLQQVLVAAMGTSTCAADLRLVTRTLASGPGAPAALDPPEAAEHVLAARRMLSSVLARCMRAEPGQAHFDFGGGPGALCMPCFRRVPEGGFTLTAWLRSDGSAQRDQSQHLLSARSFSTLSLSPAPGARDTRHLDLALPLLLLASRADEPQPELGTVMHLTAGAAAGLVVSYNGGARRVEVEVATGGAQHRVKCRDGLVGPGRWHSLAICYAPTKRGWSPFGSSNVHVYVDGAQAYKGSLPYIDHAAYRACYIGGSPPPAADAGDAHGTAVVSPFAGRISGVRMFDGVLSTSEIELLHHLGPTHTSQLRRRQAQDPAVRASTLLQVSAGPLAASLATSLPRDLVALFQSSGLDARLLLCPDPSAVHGASCLDLSPIGICQTIARENARCSEVGPPRTTAALGTGADSRRPRDAPAVETPGHARMLDEAAQPWRLYGDALAVTPVTIHQLLHCLGGVESLFVFLYRLDWIGPATPPAVEGPLGSEERAFDQRLLRHAPLPSFLYLLRDLLRGSPGHLASITALNLVPLAARILRQRHDIASHLTMATLRAMQALQTALDAQGGSLPSAYPDTSRLWNQVQRELILNLQIWRRASVDTQLQYLAEVQRVLCLGRVGDEQGQRCNASAGICGRDAGSGSLGVRWILYSLFNYYPYDASQHVTQQQHHLRQARWRARSLSTRAESPAGGGPATDERSADSTVRAGTEPPGIAAASGPSGPAGAAYGLGEIGGDDAGVDMPGFPSLLRSETKQLRRPLLRTLELFLTASDEQWGGGGGGGGSGAQMPRVTKTDVLHVVRHLLYACNRDTEHTREILLLLFRCLADGSPNASGLASKFLGQRGLDVLAHLVECDDDSMAAEALNIVVLLLTMAASTREHESAASRITSSLRGRAPVAVDAGHVARILALVRAKRALTPALYRSLLLLALRDHAALLASINIDPAPGAAVRGLPGRRVRHIRNLSVPQSPGSSVYLADDAAVDVEGSFVASLPSRLVRDAEAWSAILGLAWAPATDPAMRVAVLRDLRRLFEDEPANYDGIDGAQLLDCLVAAVVLGGDLADGESGPDVAPAPSPSAAYAKSMSHLELVPHTTLDRRMQSQAVGHMRAREAWVQRRTAQLRGSPPAAAGGRCAEGDDALLAEQAQSELMALTSEWVHEAIMQIQLLAGHSFLGTPEQASSVHQAVVALWALTPTGSVPLVVRLLSRILSQARALLHQHYQLHHHHHHKSRSQQHHAAGPRETQAGEWALPQNLSRFASFALDMLLNYRQFQEYVACHHDELRALSDSTAAATAVLAAGAPGAEHDVVYHSQHSPWDDMPALARDLAELMLELGAPGASPRPAVCSQALRLVVSGIRSMHLSQMDESLRFLVRLLERHPSLADGAAASPCRGHCAVEQHMYSVLGYVHEAFMFADEQPEPGDPGPDNEPTSPSVRESIGQQYASVFQCYRGRLCSAFPQQLADLGAPGDSGASTEPLGQDQFMRFVRGAAWLDLYRSRFMPEMRHMEEAEMQSTAASLADFAATLRELLVRSQRSEARLVRQTKEAQTSIASSTLPIEAEETSSVQADEQARPYGQWAPVWRQRLHALTAPRGPWRSGAQGVDPVCPGSQQWTVDVSENSQRMRRRLVRGVLCDDHRIAAQRRDRTGKRPPDRGQQQAGAHGLYGDGDMPHLSLSVSGADPTDMHRLDGEEEWNLVTAEDLGVVVAAAAGLEAAHFGVPAERIALLGSVYGRVEMTQALLRFTVERGADGAARLRGLDSATGGGGGGGGGGDSAAPSGPAGGEQGASAGSIPQAMYAELSRDLTWPLADIRQVRFRRFMMQSSAVEVFFRDRSSVLLNVPNKKALVQLVWKLASLPAANAGLALSEIRPPPTLLRRLGPTELWQRGDLSNFDYLMALNTIAGRSYNDLSQYPVFPWVIRDYSSRWLDLGDPKTFRDLSRPIGALNEKRLRHFIERYESFEDPSGRIKKFLYGTHYSSAASVAHYLIRTEPFASVHISLQSGKFDHADRQFHSISETWNSCMTGSGDVKELIPEFFYMPEFLVNHNGLDLGVKQNGTRLGDVELPPWASTPEEFVRINHQALESEHVSANLHKWIDLIFGFKQRGPEAIKAHNVFYYLTYEGAVNIDAIQDPMERASIESQIHYFGQTPAQLFTAPHPARHVRALRPRYAPLTTPTGRVQQFVLQVSCHDVVFVGSPRCAGGQRRHPPAAPASWPEAPDRSPSGVPHLPGTAEPGPGARQQPLSAEAITAVDAAGRVHVYSITLSAGAGDKLQLAIEPLAEGYYALAAASPPSCSQHLAHADRRPVSYAVVPHSAELLVSCAHLDGTARCTRVCGGHEGPAAEALPQGLPLGGAAGPSRGIGMTNAYASAVVGAMVGGQADAGGQGAPEAPAALRSLAGLFGGAESKRRQSAGRSDADKAGGPVAPAPGVFIPLAARLLEAANESSCAYLPDQQSCVAVSSDGTRAVAGSAQGAVAVLAFDGGLDPSAAAVPAPPDSDPALAGVGLPLLFAAGLADPMNTSLGHTSMAAYGGGGPQDAAGKWAVRHVLCGHDAAVLDVAIDTDHDIVASASSDGTVILWTERTGQYLRTLVPAFGGADGCGDVVPPLPGPRGRHSRVERVLLSADALVVCYSVSSPAGAPGSRGWLDPARALGQSAATMARGPAGGEAAALHVFGINGRHLRTRKLAHHIRDMALTRDGQYGACVSADSRVAIFSTHTLGVVRQFELPARGCSVVWSGASEQQLVVGCEGGRVVVISADAPPERS</sequence>
<dbReference type="SMART" id="SM01026">
    <property type="entry name" value="Beach"/>
    <property type="match status" value="1"/>
</dbReference>
<dbReference type="InterPro" id="IPR050865">
    <property type="entry name" value="BEACH_Domain"/>
</dbReference>
<dbReference type="PROSITE" id="PS50082">
    <property type="entry name" value="WD_REPEATS_2"/>
    <property type="match status" value="1"/>
</dbReference>
<dbReference type="EMBL" id="JANBUL010000032">
    <property type="protein sequence ID" value="KAJ2784172.1"/>
    <property type="molecule type" value="Genomic_DNA"/>
</dbReference>
<dbReference type="Pfam" id="PF14844">
    <property type="entry name" value="PH_BEACH"/>
    <property type="match status" value="1"/>
</dbReference>
<dbReference type="SUPFAM" id="SSF50978">
    <property type="entry name" value="WD40 repeat-like"/>
    <property type="match status" value="1"/>
</dbReference>
<dbReference type="Pfam" id="PF00400">
    <property type="entry name" value="WD40"/>
    <property type="match status" value="1"/>
</dbReference>
<dbReference type="Gene3D" id="1.10.1540.10">
    <property type="entry name" value="BEACH domain"/>
    <property type="match status" value="1"/>
</dbReference>
<proteinExistence type="predicted"/>
<feature type="domain" description="BEACH" evidence="7">
    <location>
        <begin position="2971"/>
        <end position="3262"/>
    </location>
</feature>
<name>A0A9W8HL50_9FUNG</name>
<accession>A0A9W8HL50</accession>
<feature type="domain" description="BEACH-type PH" evidence="8">
    <location>
        <begin position="2812"/>
        <end position="2956"/>
    </location>
</feature>
<keyword evidence="1 5" id="KW-0853">WD repeat</keyword>
<keyword evidence="2" id="KW-0677">Repeat</keyword>
<evidence type="ECO:0000313" key="9">
    <source>
        <dbReference type="EMBL" id="KAJ2784172.1"/>
    </source>
</evidence>
<dbReference type="PANTHER" id="PTHR13743:SF112">
    <property type="entry name" value="BEACH DOMAIN-CONTAINING PROTEIN"/>
    <property type="match status" value="1"/>
</dbReference>
<evidence type="ECO:0000259" key="7">
    <source>
        <dbReference type="PROSITE" id="PS50197"/>
    </source>
</evidence>
<feature type="region of interest" description="Disordered" evidence="6">
    <location>
        <begin position="2858"/>
        <end position="2891"/>
    </location>
</feature>
<dbReference type="InterPro" id="IPR000409">
    <property type="entry name" value="BEACH_dom"/>
</dbReference>
<dbReference type="SUPFAM" id="SSF49899">
    <property type="entry name" value="Concanavalin A-like lectins/glucanases"/>
    <property type="match status" value="1"/>
</dbReference>
<dbReference type="SMART" id="SM00320">
    <property type="entry name" value="WD40"/>
    <property type="match status" value="5"/>
</dbReference>
<dbReference type="InterPro" id="IPR001680">
    <property type="entry name" value="WD40_rpt"/>
</dbReference>
<feature type="repeat" description="WD" evidence="5">
    <location>
        <begin position="3650"/>
        <end position="3691"/>
    </location>
</feature>
<feature type="region of interest" description="Disordered" evidence="6">
    <location>
        <begin position="188"/>
        <end position="210"/>
    </location>
</feature>
<dbReference type="Gene3D" id="2.130.10.10">
    <property type="entry name" value="YVTN repeat-like/Quinoprotein amine dehydrogenase"/>
    <property type="match status" value="2"/>
</dbReference>
<feature type="region of interest" description="Disordered" evidence="6">
    <location>
        <begin position="1780"/>
        <end position="1826"/>
    </location>
</feature>
<protein>
    <recommendedName>
        <fullName evidence="4">Beige protein homolog 1</fullName>
    </recommendedName>
</protein>
<feature type="region of interest" description="Disordered" evidence="6">
    <location>
        <begin position="2741"/>
        <end position="2788"/>
    </location>
</feature>
<feature type="region of interest" description="Disordered" evidence="6">
    <location>
        <begin position="2324"/>
        <end position="2346"/>
    </location>
</feature>
<feature type="region of interest" description="Disordered" evidence="6">
    <location>
        <begin position="2518"/>
        <end position="2538"/>
    </location>
</feature>
<evidence type="ECO:0000256" key="2">
    <source>
        <dbReference type="ARBA" id="ARBA00022737"/>
    </source>
</evidence>
<dbReference type="InterPro" id="IPR036372">
    <property type="entry name" value="BEACH_dom_sf"/>
</dbReference>
<feature type="region of interest" description="Disordered" evidence="6">
    <location>
        <begin position="3301"/>
        <end position="3344"/>
    </location>
</feature>
<dbReference type="SUPFAM" id="SSF81837">
    <property type="entry name" value="BEACH domain"/>
    <property type="match status" value="1"/>
</dbReference>
<dbReference type="Proteomes" id="UP001140217">
    <property type="component" value="Unassembled WGS sequence"/>
</dbReference>
<evidence type="ECO:0000256" key="4">
    <source>
        <dbReference type="ARBA" id="ARBA00073334"/>
    </source>
</evidence>
<evidence type="ECO:0000256" key="3">
    <source>
        <dbReference type="ARBA" id="ARBA00054699"/>
    </source>
</evidence>
<evidence type="ECO:0000256" key="1">
    <source>
        <dbReference type="ARBA" id="ARBA00022574"/>
    </source>
</evidence>
<organism evidence="9 10">
    <name type="scientific">Coemansia javaensis</name>
    <dbReference type="NCBI Taxonomy" id="2761396"/>
    <lineage>
        <taxon>Eukaryota</taxon>
        <taxon>Fungi</taxon>
        <taxon>Fungi incertae sedis</taxon>
        <taxon>Zoopagomycota</taxon>
        <taxon>Kickxellomycotina</taxon>
        <taxon>Kickxellomycetes</taxon>
        <taxon>Kickxellales</taxon>
        <taxon>Kickxellaceae</taxon>
        <taxon>Coemansia</taxon>
    </lineage>
</organism>
<dbReference type="FunFam" id="1.10.1540.10:FF:000001">
    <property type="entry name" value="neurobeachin isoform X1"/>
    <property type="match status" value="1"/>
</dbReference>
<feature type="compositionally biased region" description="Gly residues" evidence="6">
    <location>
        <begin position="2864"/>
        <end position="2875"/>
    </location>
</feature>
<dbReference type="PROSITE" id="PS50197">
    <property type="entry name" value="BEACH"/>
    <property type="match status" value="1"/>
</dbReference>
<evidence type="ECO:0000313" key="10">
    <source>
        <dbReference type="Proteomes" id="UP001140217"/>
    </source>
</evidence>
<feature type="compositionally biased region" description="Basic residues" evidence="6">
    <location>
        <begin position="2324"/>
        <end position="2337"/>
    </location>
</feature>
<dbReference type="Pfam" id="PF02138">
    <property type="entry name" value="Beach"/>
    <property type="match status" value="1"/>
</dbReference>
<dbReference type="OrthoDB" id="26681at2759"/>
<feature type="region of interest" description="Disordered" evidence="6">
    <location>
        <begin position="500"/>
        <end position="524"/>
    </location>
</feature>
<feature type="compositionally biased region" description="Low complexity" evidence="6">
    <location>
        <begin position="188"/>
        <end position="197"/>
    </location>
</feature>
<dbReference type="SUPFAM" id="SSF50729">
    <property type="entry name" value="PH domain-like"/>
    <property type="match status" value="1"/>
</dbReference>
<dbReference type="InterPro" id="IPR011993">
    <property type="entry name" value="PH-like_dom_sf"/>
</dbReference>
<feature type="region of interest" description="Disordered" evidence="6">
    <location>
        <begin position="1504"/>
        <end position="1528"/>
    </location>
</feature>
<dbReference type="PROSITE" id="PS50294">
    <property type="entry name" value="WD_REPEATS_REGION"/>
    <property type="match status" value="1"/>
</dbReference>
<evidence type="ECO:0000259" key="8">
    <source>
        <dbReference type="PROSITE" id="PS51783"/>
    </source>
</evidence>
<reference evidence="9" key="1">
    <citation type="submission" date="2022-07" db="EMBL/GenBank/DDBJ databases">
        <title>Phylogenomic reconstructions and comparative analyses of Kickxellomycotina fungi.</title>
        <authorList>
            <person name="Reynolds N.K."/>
            <person name="Stajich J.E."/>
            <person name="Barry K."/>
            <person name="Grigoriev I.V."/>
            <person name="Crous P."/>
            <person name="Smith M.E."/>
        </authorList>
    </citation>
    <scope>NUCLEOTIDE SEQUENCE</scope>
    <source>
        <strain evidence="9">NBRC 105414</strain>
    </source>
</reference>
<evidence type="ECO:0000256" key="6">
    <source>
        <dbReference type="SAM" id="MobiDB-lite"/>
    </source>
</evidence>
<comment type="caution">
    <text evidence="9">The sequence shown here is derived from an EMBL/GenBank/DDBJ whole genome shotgun (WGS) entry which is preliminary data.</text>
</comment>
<gene>
    <name evidence="9" type="ORF">H4R18_001299</name>
</gene>
<dbReference type="InterPro" id="IPR015943">
    <property type="entry name" value="WD40/YVTN_repeat-like_dom_sf"/>
</dbReference>
<evidence type="ECO:0000256" key="5">
    <source>
        <dbReference type="PROSITE-ProRule" id="PRU00221"/>
    </source>
</evidence>